<organism evidence="1 2">
    <name type="scientific">Cryptosporidium muris (strain RN66)</name>
    <dbReference type="NCBI Taxonomy" id="441375"/>
    <lineage>
        <taxon>Eukaryota</taxon>
        <taxon>Sar</taxon>
        <taxon>Alveolata</taxon>
        <taxon>Apicomplexa</taxon>
        <taxon>Conoidasida</taxon>
        <taxon>Coccidia</taxon>
        <taxon>Eucoccidiorida</taxon>
        <taxon>Eimeriorina</taxon>
        <taxon>Cryptosporidiidae</taxon>
        <taxon>Cryptosporidium</taxon>
    </lineage>
</organism>
<protein>
    <submittedName>
        <fullName evidence="1">Uncharacterized protein</fullName>
    </submittedName>
</protein>
<evidence type="ECO:0000313" key="2">
    <source>
        <dbReference type="Proteomes" id="UP000001460"/>
    </source>
</evidence>
<evidence type="ECO:0000313" key="1">
    <source>
        <dbReference type="EMBL" id="EEA08595.1"/>
    </source>
</evidence>
<accession>B6AK54</accession>
<dbReference type="OrthoDB" id="10439622at2759"/>
<dbReference type="GeneID" id="6998079"/>
<gene>
    <name evidence="1" type="ORF">CMU_004440</name>
</gene>
<dbReference type="EMBL" id="DS989745">
    <property type="protein sequence ID" value="EEA08595.1"/>
    <property type="molecule type" value="Genomic_DNA"/>
</dbReference>
<name>B6AK54_CRYMR</name>
<dbReference type="RefSeq" id="XP_002142944.1">
    <property type="nucleotide sequence ID" value="XM_002142908.1"/>
</dbReference>
<dbReference type="VEuPathDB" id="CryptoDB:CMU_004440"/>
<reference evidence="1" key="1">
    <citation type="submission" date="2008-06" db="EMBL/GenBank/DDBJ databases">
        <authorList>
            <person name="Lorenzi H."/>
            <person name="Inman J."/>
            <person name="Miller J."/>
            <person name="Schobel S."/>
            <person name="Amedeo P."/>
            <person name="Caler E.V."/>
            <person name="da Silva J."/>
        </authorList>
    </citation>
    <scope>NUCLEOTIDE SEQUENCE [LARGE SCALE GENOMIC DNA]</scope>
    <source>
        <strain evidence="1">RN66</strain>
    </source>
</reference>
<proteinExistence type="predicted"/>
<sequence>MRILHLFNLANILYHIYVTCDFQHIEILYKVSCVRIVFGDHFYHSEWDKVIVGDNETTNYSSRKDRRQGTRNILRGISKYFSNVFRKSKVSSPKKRRHSEYNLLSKIDLNVDNVLDEVGVSIPQPEHDLGTNDIEINIDGNLLITLREQLLIAEDIVSNSKYELQTSKYCSIDTWEILQTTIRNSLTTNVRIKAEISLVKRIIATESSEVFNRILLNKYNLMSSELIDFLTNEQLLLEQAIQSMSSQLKECISYKLEDKRRTYIYKNNPNLPSTTCSEDDFWDSKSKYMYSQVEYALNLGAINNLRSLLKYNECNTQEKEINHCTICREVLSILVEYSRDRLSRRPAGYFHNKTFGLLYDQPDQPDQTEQTDQKYKDIASSELSELDKINPEIVEKGILFYDESRFKKDELLDEKRSRIMTKIQKLDELIEKIDSKELYFCDKSCKRKDNCFFCRRRRSINKRRAKYKIFTLKDELCKLDI</sequence>
<dbReference type="AlphaFoldDB" id="B6AK54"/>
<dbReference type="Proteomes" id="UP000001460">
    <property type="component" value="Unassembled WGS sequence"/>
</dbReference>
<keyword evidence="2" id="KW-1185">Reference proteome</keyword>